<accession>A0ABW1NGQ4</accession>
<dbReference type="RefSeq" id="WP_380748788.1">
    <property type="nucleotide sequence ID" value="NZ_JBHSRF010000008.1"/>
</dbReference>
<evidence type="ECO:0000313" key="1">
    <source>
        <dbReference type="EMBL" id="MFC6081207.1"/>
    </source>
</evidence>
<evidence type="ECO:0000313" key="2">
    <source>
        <dbReference type="Proteomes" id="UP001596137"/>
    </source>
</evidence>
<dbReference type="EMBL" id="JBHSRF010000008">
    <property type="protein sequence ID" value="MFC6081207.1"/>
    <property type="molecule type" value="Genomic_DNA"/>
</dbReference>
<sequence>MAMPVPVAVIVPLTVIASIAGVTGAVPVTMHEGSSFAKDVEADQYM</sequence>
<reference evidence="2" key="1">
    <citation type="journal article" date="2019" name="Int. J. Syst. Evol. Microbiol.">
        <title>The Global Catalogue of Microorganisms (GCM) 10K type strain sequencing project: providing services to taxonomists for standard genome sequencing and annotation.</title>
        <authorList>
            <consortium name="The Broad Institute Genomics Platform"/>
            <consortium name="The Broad Institute Genome Sequencing Center for Infectious Disease"/>
            <person name="Wu L."/>
            <person name="Ma J."/>
        </authorList>
    </citation>
    <scope>NUCLEOTIDE SEQUENCE [LARGE SCALE GENOMIC DNA]</scope>
    <source>
        <strain evidence="2">JCM 30346</strain>
    </source>
</reference>
<comment type="caution">
    <text evidence="1">The sequence shown here is derived from an EMBL/GenBank/DDBJ whole genome shotgun (WGS) entry which is preliminary data.</text>
</comment>
<name>A0ABW1NGQ4_9ACTN</name>
<keyword evidence="2" id="KW-1185">Reference proteome</keyword>
<organism evidence="1 2">
    <name type="scientific">Sphaerisporangium aureirubrum</name>
    <dbReference type="NCBI Taxonomy" id="1544736"/>
    <lineage>
        <taxon>Bacteria</taxon>
        <taxon>Bacillati</taxon>
        <taxon>Actinomycetota</taxon>
        <taxon>Actinomycetes</taxon>
        <taxon>Streptosporangiales</taxon>
        <taxon>Streptosporangiaceae</taxon>
        <taxon>Sphaerisporangium</taxon>
    </lineage>
</organism>
<dbReference type="Proteomes" id="UP001596137">
    <property type="component" value="Unassembled WGS sequence"/>
</dbReference>
<proteinExistence type="predicted"/>
<protein>
    <submittedName>
        <fullName evidence="1">Uncharacterized protein</fullName>
    </submittedName>
</protein>
<gene>
    <name evidence="1" type="ORF">ACFP1K_08560</name>
</gene>